<accession>A0AAV3Y1I4</accession>
<evidence type="ECO:0000313" key="3">
    <source>
        <dbReference type="Proteomes" id="UP000735302"/>
    </source>
</evidence>
<dbReference type="EMBL" id="BLXT01000407">
    <property type="protein sequence ID" value="GFN76769.1"/>
    <property type="molecule type" value="Genomic_DNA"/>
</dbReference>
<sequence>MAKRCTECQTSSGRRDRGRTEARWMDDIRKAAGPQWQRKAQGRRKWKTSAEGYILQWLDKASKVTNQRNNSRPTNDLIIKSRQSKKIPRFLEEEVKQTLDEMKKKKAPRNDGITRDVMKIGGSQVIQYMTKVYDEVLKSKEILICWKEAKAMIIHKKVNPPKI</sequence>
<keyword evidence="2" id="KW-0255">Endonuclease</keyword>
<protein>
    <submittedName>
        <fullName evidence="2">Endonuclease-reverse transcriptase</fullName>
    </submittedName>
</protein>
<keyword evidence="3" id="KW-1185">Reference proteome</keyword>
<dbReference type="GO" id="GO:0004519">
    <property type="term" value="F:endonuclease activity"/>
    <property type="evidence" value="ECO:0007669"/>
    <property type="project" value="UniProtKB-KW"/>
</dbReference>
<proteinExistence type="predicted"/>
<feature type="region of interest" description="Disordered" evidence="1">
    <location>
        <begin position="1"/>
        <end position="21"/>
    </location>
</feature>
<reference evidence="2 3" key="1">
    <citation type="journal article" date="2021" name="Elife">
        <title>Chloroplast acquisition without the gene transfer in kleptoplastic sea slugs, Plakobranchus ocellatus.</title>
        <authorList>
            <person name="Maeda T."/>
            <person name="Takahashi S."/>
            <person name="Yoshida T."/>
            <person name="Shimamura S."/>
            <person name="Takaki Y."/>
            <person name="Nagai Y."/>
            <person name="Toyoda A."/>
            <person name="Suzuki Y."/>
            <person name="Arimoto A."/>
            <person name="Ishii H."/>
            <person name="Satoh N."/>
            <person name="Nishiyama T."/>
            <person name="Hasebe M."/>
            <person name="Maruyama T."/>
            <person name="Minagawa J."/>
            <person name="Obokata J."/>
            <person name="Shigenobu S."/>
        </authorList>
    </citation>
    <scope>NUCLEOTIDE SEQUENCE [LARGE SCALE GENOMIC DNA]</scope>
</reference>
<comment type="caution">
    <text evidence="2">The sequence shown here is derived from an EMBL/GenBank/DDBJ whole genome shotgun (WGS) entry which is preliminary data.</text>
</comment>
<name>A0AAV3Y1I4_9GAST</name>
<gene>
    <name evidence="2" type="ORF">PoB_000327500</name>
</gene>
<evidence type="ECO:0000313" key="2">
    <source>
        <dbReference type="EMBL" id="GFN76769.1"/>
    </source>
</evidence>
<organism evidence="2 3">
    <name type="scientific">Plakobranchus ocellatus</name>
    <dbReference type="NCBI Taxonomy" id="259542"/>
    <lineage>
        <taxon>Eukaryota</taxon>
        <taxon>Metazoa</taxon>
        <taxon>Spiralia</taxon>
        <taxon>Lophotrochozoa</taxon>
        <taxon>Mollusca</taxon>
        <taxon>Gastropoda</taxon>
        <taxon>Heterobranchia</taxon>
        <taxon>Euthyneura</taxon>
        <taxon>Panpulmonata</taxon>
        <taxon>Sacoglossa</taxon>
        <taxon>Placobranchoidea</taxon>
        <taxon>Plakobranchidae</taxon>
        <taxon>Plakobranchus</taxon>
    </lineage>
</organism>
<keyword evidence="2" id="KW-0540">Nuclease</keyword>
<evidence type="ECO:0000256" key="1">
    <source>
        <dbReference type="SAM" id="MobiDB-lite"/>
    </source>
</evidence>
<dbReference type="Proteomes" id="UP000735302">
    <property type="component" value="Unassembled WGS sequence"/>
</dbReference>
<keyword evidence="2" id="KW-0378">Hydrolase</keyword>
<dbReference type="AlphaFoldDB" id="A0AAV3Y1I4"/>